<dbReference type="PANTHER" id="PTHR10039">
    <property type="entry name" value="AMELOGENIN"/>
    <property type="match status" value="1"/>
</dbReference>
<dbReference type="Pfam" id="PF24883">
    <property type="entry name" value="NPHP3_N"/>
    <property type="match status" value="1"/>
</dbReference>
<accession>A0A2J6SHU5</accession>
<protein>
    <recommendedName>
        <fullName evidence="7">NWD NACHT-NTPase N-terminal domain-containing protein</fullName>
    </recommendedName>
</protein>
<reference evidence="5 6" key="1">
    <citation type="submission" date="2016-04" db="EMBL/GenBank/DDBJ databases">
        <title>A degradative enzymes factory behind the ericoid mycorrhizal symbiosis.</title>
        <authorList>
            <consortium name="DOE Joint Genome Institute"/>
            <person name="Martino E."/>
            <person name="Morin E."/>
            <person name="Grelet G."/>
            <person name="Kuo A."/>
            <person name="Kohler A."/>
            <person name="Daghino S."/>
            <person name="Barry K."/>
            <person name="Choi C."/>
            <person name="Cichocki N."/>
            <person name="Clum A."/>
            <person name="Copeland A."/>
            <person name="Hainaut M."/>
            <person name="Haridas S."/>
            <person name="Labutti K."/>
            <person name="Lindquist E."/>
            <person name="Lipzen A."/>
            <person name="Khouja H.-R."/>
            <person name="Murat C."/>
            <person name="Ohm R."/>
            <person name="Olson A."/>
            <person name="Spatafora J."/>
            <person name="Veneault-Fourrey C."/>
            <person name="Henrissat B."/>
            <person name="Grigoriev I."/>
            <person name="Martin F."/>
            <person name="Perotto S."/>
        </authorList>
    </citation>
    <scope>NUCLEOTIDE SEQUENCE [LARGE SCALE GENOMIC DNA]</scope>
    <source>
        <strain evidence="5 6">E</strain>
    </source>
</reference>
<dbReference type="InterPro" id="IPR031359">
    <property type="entry name" value="NACHT_N"/>
</dbReference>
<evidence type="ECO:0000259" key="3">
    <source>
        <dbReference type="Pfam" id="PF17100"/>
    </source>
</evidence>
<proteinExistence type="predicted"/>
<evidence type="ECO:0000313" key="5">
    <source>
        <dbReference type="EMBL" id="PMD50339.1"/>
    </source>
</evidence>
<evidence type="ECO:0000256" key="1">
    <source>
        <dbReference type="ARBA" id="ARBA00022737"/>
    </source>
</evidence>
<dbReference type="GeneID" id="36595661"/>
<organism evidence="5 6">
    <name type="scientific">Hyaloscypha bicolor E</name>
    <dbReference type="NCBI Taxonomy" id="1095630"/>
    <lineage>
        <taxon>Eukaryota</taxon>
        <taxon>Fungi</taxon>
        <taxon>Dikarya</taxon>
        <taxon>Ascomycota</taxon>
        <taxon>Pezizomycotina</taxon>
        <taxon>Leotiomycetes</taxon>
        <taxon>Helotiales</taxon>
        <taxon>Hyaloscyphaceae</taxon>
        <taxon>Hyaloscypha</taxon>
        <taxon>Hyaloscypha bicolor</taxon>
    </lineage>
</organism>
<dbReference type="Proteomes" id="UP000235371">
    <property type="component" value="Unassembled WGS sequence"/>
</dbReference>
<evidence type="ECO:0000256" key="2">
    <source>
        <dbReference type="SAM" id="MobiDB-lite"/>
    </source>
</evidence>
<keyword evidence="1" id="KW-0677">Repeat</keyword>
<name>A0A2J6SHU5_9HELO</name>
<dbReference type="STRING" id="1095630.A0A2J6SHU5"/>
<feature type="domain" description="Nephrocystin 3-like N-terminal" evidence="4">
    <location>
        <begin position="397"/>
        <end position="496"/>
    </location>
</feature>
<feature type="compositionally biased region" description="Polar residues" evidence="2">
    <location>
        <begin position="73"/>
        <end position="82"/>
    </location>
</feature>
<dbReference type="OrthoDB" id="3555601at2759"/>
<dbReference type="AlphaFoldDB" id="A0A2J6SHU5"/>
<feature type="region of interest" description="Disordered" evidence="2">
    <location>
        <begin position="1"/>
        <end position="127"/>
    </location>
</feature>
<evidence type="ECO:0008006" key="7">
    <source>
        <dbReference type="Google" id="ProtNLM"/>
    </source>
</evidence>
<sequence>MSANFSPRKLFKSLRSKRVGNLEVQNDGHPPDGPTTPPVASETSKREAETLTAPELSRAQNLSGSASLDKDNTTVAFSSVTKPHSPPKPPIVIDAQGTPASPDAGTKNPLLPVSAAGHAGDDPRAKEPLPATEFAVQQTQAISTSQRIWNAAYDSLESDNETAELVKAYVKTLKMVFKAEKTPDTPATEASDVSTELKDPIKRQMHMKKLLEDGQAKVFTASNIAKGVGDVAQFILSAKGMVDLAIQNIPQAALPWAGVCIGLQLEKTVVTLYKALLLYQMKSICSYYRSQVLVFFRGLANLDNWDDDLKSVTDAEVALQTDSNQYNSWHAKSSLGRLVELAKTMEELLGDVRQTLRDFIVLQKEMQMDNKDTECLYDLFVMDPQDDIDTIEKKKDKLLDDAYKWILNTKEYIQPHLISHLRSKYKYQGRSLFSNGNALVAMTRVFESMLKDPGLLPMYFIVDALDECDQGLADLVQLISTSLTLSGKVKWLVSSRPEVELKNPDTTGALVELDAQSLERPVNAYINHKLSTLKSKKGYTDSVLAEVSDEVCRRAENTFLWVALVFKKLDSERGWYAIKIVKEMPPGLPELYDHMMTRIGRDTMDLQYCKNVLVVTSLAYRPLSLSELALLAGLGPEIDPQTIVEECGSFLTTKENTIYLIHQSAKDYLKANHKSKL</sequence>
<dbReference type="InterPro" id="IPR056884">
    <property type="entry name" value="NPHP3-like_N"/>
</dbReference>
<evidence type="ECO:0000259" key="4">
    <source>
        <dbReference type="Pfam" id="PF24883"/>
    </source>
</evidence>
<gene>
    <name evidence="5" type="ORF">K444DRAFT_670087</name>
</gene>
<dbReference type="Pfam" id="PF17100">
    <property type="entry name" value="NACHT_N"/>
    <property type="match status" value="1"/>
</dbReference>
<feature type="domain" description="NWD NACHT-NTPase N-terminal" evidence="3">
    <location>
        <begin position="146"/>
        <end position="264"/>
    </location>
</feature>
<keyword evidence="6" id="KW-1185">Reference proteome</keyword>
<evidence type="ECO:0000313" key="6">
    <source>
        <dbReference type="Proteomes" id="UP000235371"/>
    </source>
</evidence>
<dbReference type="InParanoid" id="A0A2J6SHU5"/>
<feature type="compositionally biased region" description="Basic residues" evidence="2">
    <location>
        <begin position="9"/>
        <end position="18"/>
    </location>
</feature>
<dbReference type="EMBL" id="KZ613913">
    <property type="protein sequence ID" value="PMD50339.1"/>
    <property type="molecule type" value="Genomic_DNA"/>
</dbReference>
<dbReference type="RefSeq" id="XP_024727243.1">
    <property type="nucleotide sequence ID" value="XM_024887585.1"/>
</dbReference>